<gene>
    <name evidence="2" type="ORF">IPOD504_LOCUS11413</name>
</gene>
<evidence type="ECO:0000256" key="1">
    <source>
        <dbReference type="SAM" id="MobiDB-lite"/>
    </source>
</evidence>
<proteinExistence type="predicted"/>
<sequence>MCNGDLCPSGNNLIATFSYKKSSRLARRYDGRRTMFSSGLRRSEDVDDRSRPASKFRVESAQVSLNAPKSFNPPGERLGTNPRPLTSISRTQCRVVSDLGCQCLLFVGIDGGRRWRL</sequence>
<name>A0ABN8IM01_9NEOP</name>
<protein>
    <submittedName>
        <fullName evidence="2">Uncharacterized protein</fullName>
    </submittedName>
</protein>
<organism evidence="2 3">
    <name type="scientific">Iphiclides podalirius</name>
    <name type="common">scarce swallowtail</name>
    <dbReference type="NCBI Taxonomy" id="110791"/>
    <lineage>
        <taxon>Eukaryota</taxon>
        <taxon>Metazoa</taxon>
        <taxon>Ecdysozoa</taxon>
        <taxon>Arthropoda</taxon>
        <taxon>Hexapoda</taxon>
        <taxon>Insecta</taxon>
        <taxon>Pterygota</taxon>
        <taxon>Neoptera</taxon>
        <taxon>Endopterygota</taxon>
        <taxon>Lepidoptera</taxon>
        <taxon>Glossata</taxon>
        <taxon>Ditrysia</taxon>
        <taxon>Papilionoidea</taxon>
        <taxon>Papilionidae</taxon>
        <taxon>Papilioninae</taxon>
        <taxon>Iphiclides</taxon>
    </lineage>
</organism>
<keyword evidence="3" id="KW-1185">Reference proteome</keyword>
<feature type="region of interest" description="Disordered" evidence="1">
    <location>
        <begin position="40"/>
        <end position="59"/>
    </location>
</feature>
<accession>A0ABN8IM01</accession>
<feature type="compositionally biased region" description="Basic and acidic residues" evidence="1">
    <location>
        <begin position="41"/>
        <end position="51"/>
    </location>
</feature>
<evidence type="ECO:0000313" key="3">
    <source>
        <dbReference type="Proteomes" id="UP000837857"/>
    </source>
</evidence>
<reference evidence="2" key="1">
    <citation type="submission" date="2022-03" db="EMBL/GenBank/DDBJ databases">
        <authorList>
            <person name="Martin H S."/>
        </authorList>
    </citation>
    <scope>NUCLEOTIDE SEQUENCE</scope>
</reference>
<dbReference type="Proteomes" id="UP000837857">
    <property type="component" value="Chromosome 28"/>
</dbReference>
<evidence type="ECO:0000313" key="2">
    <source>
        <dbReference type="EMBL" id="CAH2061739.1"/>
    </source>
</evidence>
<dbReference type="EMBL" id="OW152840">
    <property type="protein sequence ID" value="CAH2061739.1"/>
    <property type="molecule type" value="Genomic_DNA"/>
</dbReference>
<feature type="non-terminal residue" evidence="2">
    <location>
        <position position="117"/>
    </location>
</feature>